<dbReference type="PANTHER" id="PTHR46057:SF9">
    <property type="entry name" value="FCS-LIKE ZINC FINGER 1"/>
    <property type="match status" value="1"/>
</dbReference>
<dbReference type="STRING" id="59895.A0A103XFK5"/>
<evidence type="ECO:0000256" key="4">
    <source>
        <dbReference type="PROSITE-ProRule" id="PRU01131"/>
    </source>
</evidence>
<evidence type="ECO:0000256" key="1">
    <source>
        <dbReference type="ARBA" id="ARBA00009374"/>
    </source>
</evidence>
<evidence type="ECO:0000256" key="2">
    <source>
        <dbReference type="ARBA" id="ARBA00022723"/>
    </source>
</evidence>
<evidence type="ECO:0000313" key="7">
    <source>
        <dbReference type="EMBL" id="KVH89747.1"/>
    </source>
</evidence>
<dbReference type="Proteomes" id="UP000243975">
    <property type="component" value="Unassembled WGS sequence"/>
</dbReference>
<feature type="compositionally biased region" description="Polar residues" evidence="5">
    <location>
        <begin position="142"/>
        <end position="157"/>
    </location>
</feature>
<proteinExistence type="inferred from homology"/>
<feature type="domain" description="FLZ-type" evidence="6">
    <location>
        <begin position="77"/>
        <end position="121"/>
    </location>
</feature>
<keyword evidence="3" id="KW-0862">Zinc</keyword>
<comment type="similarity">
    <text evidence="1">Belongs to the FLZ family.</text>
</comment>
<evidence type="ECO:0000256" key="3">
    <source>
        <dbReference type="ARBA" id="ARBA00022771"/>
    </source>
</evidence>
<dbReference type="Gramene" id="KVH89747">
    <property type="protein sequence ID" value="KVH89747"/>
    <property type="gene ID" value="Ccrd_008256"/>
</dbReference>
<evidence type="ECO:0000313" key="8">
    <source>
        <dbReference type="Proteomes" id="UP000243975"/>
    </source>
</evidence>
<dbReference type="OMA" id="ADISCNN"/>
<dbReference type="AlphaFoldDB" id="A0A103XFK5"/>
<sequence>MESTSTRKPCFLEDDNGLASIAANHGFFSSPENHHNHLLSRPLCSPKPRNIYASLSHVSSPRSGRGFNGRFEDQQPYFLDACFLCKKLLDGNTDIFMYRGDTAFCSEECRREQIDDDEDKEKKWSVSVSMRSLRKKEENEKQPNASSPNKTSKNYPFQSGAVAAA</sequence>
<dbReference type="PROSITE" id="PS51795">
    <property type="entry name" value="ZF_FLZ"/>
    <property type="match status" value="1"/>
</dbReference>
<dbReference type="OrthoDB" id="1916924at2759"/>
<gene>
    <name evidence="7" type="ORF">Ccrd_008256</name>
</gene>
<dbReference type="InterPro" id="IPR044533">
    <property type="entry name" value="FLZ1/2/3"/>
</dbReference>
<keyword evidence="3" id="KW-0863">Zinc-finger</keyword>
<dbReference type="Pfam" id="PF04570">
    <property type="entry name" value="zf-FLZ"/>
    <property type="match status" value="1"/>
</dbReference>
<evidence type="ECO:0000256" key="5">
    <source>
        <dbReference type="SAM" id="MobiDB-lite"/>
    </source>
</evidence>
<protein>
    <recommendedName>
        <fullName evidence="6">FLZ-type domain-containing protein</fullName>
    </recommendedName>
</protein>
<name>A0A103XFK5_CYNCS</name>
<comment type="caution">
    <text evidence="7">The sequence shown here is derived from an EMBL/GenBank/DDBJ whole genome shotgun (WGS) entry which is preliminary data.</text>
</comment>
<dbReference type="PANTHER" id="PTHR46057">
    <property type="entry name" value="FCS-LIKE ZINC FINGER 1-RELATED"/>
    <property type="match status" value="1"/>
</dbReference>
<dbReference type="InterPro" id="IPR007650">
    <property type="entry name" value="Zf-FLZ_dom"/>
</dbReference>
<keyword evidence="2" id="KW-0479">Metal-binding</keyword>
<feature type="zinc finger region" description="FLZ-type" evidence="4">
    <location>
        <begin position="77"/>
        <end position="121"/>
    </location>
</feature>
<accession>A0A103XFK5</accession>
<keyword evidence="8" id="KW-1185">Reference proteome</keyword>
<evidence type="ECO:0000259" key="6">
    <source>
        <dbReference type="PROSITE" id="PS51795"/>
    </source>
</evidence>
<dbReference type="EMBL" id="LEKV01005147">
    <property type="protein sequence ID" value="KVH89747.1"/>
    <property type="molecule type" value="Genomic_DNA"/>
</dbReference>
<feature type="region of interest" description="Disordered" evidence="5">
    <location>
        <begin position="116"/>
        <end position="165"/>
    </location>
</feature>
<organism evidence="7 8">
    <name type="scientific">Cynara cardunculus var. scolymus</name>
    <name type="common">Globe artichoke</name>
    <name type="synonym">Cynara scolymus</name>
    <dbReference type="NCBI Taxonomy" id="59895"/>
    <lineage>
        <taxon>Eukaryota</taxon>
        <taxon>Viridiplantae</taxon>
        <taxon>Streptophyta</taxon>
        <taxon>Embryophyta</taxon>
        <taxon>Tracheophyta</taxon>
        <taxon>Spermatophyta</taxon>
        <taxon>Magnoliopsida</taxon>
        <taxon>eudicotyledons</taxon>
        <taxon>Gunneridae</taxon>
        <taxon>Pentapetalae</taxon>
        <taxon>asterids</taxon>
        <taxon>campanulids</taxon>
        <taxon>Asterales</taxon>
        <taxon>Asteraceae</taxon>
        <taxon>Carduoideae</taxon>
        <taxon>Cardueae</taxon>
        <taxon>Carduinae</taxon>
        <taxon>Cynara</taxon>
    </lineage>
</organism>
<reference evidence="7 8" key="1">
    <citation type="journal article" date="2016" name="Sci. Rep.">
        <title>The genome sequence of the outbreeding globe artichoke constructed de novo incorporating a phase-aware low-pass sequencing strategy of F1 progeny.</title>
        <authorList>
            <person name="Scaglione D."/>
            <person name="Reyes-Chin-Wo S."/>
            <person name="Acquadro A."/>
            <person name="Froenicke L."/>
            <person name="Portis E."/>
            <person name="Beitel C."/>
            <person name="Tirone M."/>
            <person name="Mauro R."/>
            <person name="Lo Monaco A."/>
            <person name="Mauromicale G."/>
            <person name="Faccioli P."/>
            <person name="Cattivelli L."/>
            <person name="Rieseberg L."/>
            <person name="Michelmore R."/>
            <person name="Lanteri S."/>
        </authorList>
    </citation>
    <scope>NUCLEOTIDE SEQUENCE [LARGE SCALE GENOMIC DNA]</scope>
    <source>
        <strain evidence="7">2C</strain>
    </source>
</reference>
<dbReference type="GO" id="GO:0008270">
    <property type="term" value="F:zinc ion binding"/>
    <property type="evidence" value="ECO:0007669"/>
    <property type="project" value="UniProtKB-KW"/>
</dbReference>